<feature type="transmembrane region" description="Helical" evidence="1">
    <location>
        <begin position="69"/>
        <end position="88"/>
    </location>
</feature>
<proteinExistence type="predicted"/>
<keyword evidence="1" id="KW-0472">Membrane</keyword>
<reference evidence="2 3" key="2">
    <citation type="journal article" date="2002" name="Nucleic Acids Res.">
        <title>Genome sequence of Oceanobacillus iheyensis isolated from the Iheya Ridge and its unexpected adaptive capabilities to extreme environments.</title>
        <authorList>
            <person name="Takami H."/>
            <person name="Takaki Y."/>
            <person name="Uchiyama I."/>
        </authorList>
    </citation>
    <scope>NUCLEOTIDE SEQUENCE [LARGE SCALE GENOMIC DNA]</scope>
    <source>
        <strain evidence="3">DSM 14371 / CIP 107618 / JCM 11309 / KCTC 3954 / HTE831</strain>
    </source>
</reference>
<evidence type="ECO:0000256" key="1">
    <source>
        <dbReference type="SAM" id="Phobius"/>
    </source>
</evidence>
<gene>
    <name evidence="2" type="ordered locus">OB3185</name>
</gene>
<keyword evidence="3" id="KW-1185">Reference proteome</keyword>
<organism evidence="2 3">
    <name type="scientific">Oceanobacillus iheyensis (strain DSM 14371 / CIP 107618 / JCM 11309 / KCTC 3954 / HTE831)</name>
    <dbReference type="NCBI Taxonomy" id="221109"/>
    <lineage>
        <taxon>Bacteria</taxon>
        <taxon>Bacillati</taxon>
        <taxon>Bacillota</taxon>
        <taxon>Bacilli</taxon>
        <taxon>Bacillales</taxon>
        <taxon>Bacillaceae</taxon>
        <taxon>Oceanobacillus</taxon>
    </lineage>
</organism>
<dbReference type="KEGG" id="oih:OB3185"/>
<dbReference type="STRING" id="221109.gene:10735437"/>
<name>Q8ELN6_OCEIH</name>
<dbReference type="eggNOG" id="ENOG50339QF">
    <property type="taxonomic scope" value="Bacteria"/>
</dbReference>
<accession>Q8ELN6</accession>
<dbReference type="EMBL" id="BA000028">
    <property type="protein sequence ID" value="BAC15141.1"/>
    <property type="molecule type" value="Genomic_DNA"/>
</dbReference>
<keyword evidence="1" id="KW-0812">Transmembrane</keyword>
<dbReference type="Proteomes" id="UP000000822">
    <property type="component" value="Chromosome"/>
</dbReference>
<protein>
    <recommendedName>
        <fullName evidence="4">Cxxc_20_cxxc protein</fullName>
    </recommendedName>
</protein>
<dbReference type="InterPro" id="IPR026369">
    <property type="entry name" value="CxxC_20_CxxC"/>
</dbReference>
<sequence length="98" mass="11624">MPKCQKCGGNWTWKQTVKKSFTLDTRMKCPHCSEIQFISKRTRKWSSALMFVIPLVLLLNIFWEPTLWTIVIMICIASTYLVSYPYWLELSNEENLPF</sequence>
<dbReference type="OrthoDB" id="2418141at2"/>
<evidence type="ECO:0000313" key="3">
    <source>
        <dbReference type="Proteomes" id="UP000000822"/>
    </source>
</evidence>
<evidence type="ECO:0008006" key="4">
    <source>
        <dbReference type="Google" id="ProtNLM"/>
    </source>
</evidence>
<dbReference type="NCBIfam" id="TIGR04104">
    <property type="entry name" value="cxxc_20_cxxc"/>
    <property type="match status" value="1"/>
</dbReference>
<keyword evidence="1" id="KW-1133">Transmembrane helix</keyword>
<evidence type="ECO:0000313" key="2">
    <source>
        <dbReference type="EMBL" id="BAC15141.1"/>
    </source>
</evidence>
<feature type="transmembrane region" description="Helical" evidence="1">
    <location>
        <begin position="45"/>
        <end position="63"/>
    </location>
</feature>
<reference evidence="2 3" key="1">
    <citation type="journal article" date="2001" name="FEMS Microbiol. Lett.">
        <title>Oceanobacillus iheyensis gen. nov., sp. nov., a deep-sea extremely halotolerant and alkaliphilic species isolated from a depth of 1050 m on the Iheya Ridge.</title>
        <authorList>
            <person name="Lu J."/>
            <person name="Nogi Y."/>
            <person name="Takami H."/>
        </authorList>
    </citation>
    <scope>NUCLEOTIDE SEQUENCE [LARGE SCALE GENOMIC DNA]</scope>
    <source>
        <strain evidence="3">DSM 14371 / CIP 107618 / JCM 11309 / KCTC 3954 / HTE831</strain>
    </source>
</reference>
<dbReference type="HOGENOM" id="CLU_179941_0_0_9"/>
<dbReference type="RefSeq" id="WP_011067581.1">
    <property type="nucleotide sequence ID" value="NC_004193.1"/>
</dbReference>
<dbReference type="AlphaFoldDB" id="Q8ELN6"/>